<proteinExistence type="predicted"/>
<reference evidence="2" key="1">
    <citation type="submission" date="2021-02" db="EMBL/GenBank/DDBJ databases">
        <authorList>
            <person name="Nowell W R."/>
        </authorList>
    </citation>
    <scope>NUCLEOTIDE SEQUENCE</scope>
</reference>
<sequence>MARHSEHRAGKQTFGFALSGVSE</sequence>
<feature type="non-terminal residue" evidence="2">
    <location>
        <position position="23"/>
    </location>
</feature>
<organism evidence="2 3">
    <name type="scientific">Adineta steineri</name>
    <dbReference type="NCBI Taxonomy" id="433720"/>
    <lineage>
        <taxon>Eukaryota</taxon>
        <taxon>Metazoa</taxon>
        <taxon>Spiralia</taxon>
        <taxon>Gnathifera</taxon>
        <taxon>Rotifera</taxon>
        <taxon>Eurotatoria</taxon>
        <taxon>Bdelloidea</taxon>
        <taxon>Adinetida</taxon>
        <taxon>Adinetidae</taxon>
        <taxon>Adineta</taxon>
    </lineage>
</organism>
<name>A0A815UG38_9BILA</name>
<dbReference type="Proteomes" id="UP000663860">
    <property type="component" value="Unassembled WGS sequence"/>
</dbReference>
<evidence type="ECO:0000313" key="2">
    <source>
        <dbReference type="EMBL" id="CAF1519378.1"/>
    </source>
</evidence>
<protein>
    <submittedName>
        <fullName evidence="2">Uncharacterized protein</fullName>
    </submittedName>
</protein>
<evidence type="ECO:0000256" key="1">
    <source>
        <dbReference type="SAM" id="MobiDB-lite"/>
    </source>
</evidence>
<comment type="caution">
    <text evidence="2">The sequence shown here is derived from an EMBL/GenBank/DDBJ whole genome shotgun (WGS) entry which is preliminary data.</text>
</comment>
<accession>A0A815UG38</accession>
<gene>
    <name evidence="2" type="ORF">IZO911_LOCUS45804</name>
</gene>
<evidence type="ECO:0000313" key="3">
    <source>
        <dbReference type="Proteomes" id="UP000663860"/>
    </source>
</evidence>
<dbReference type="EMBL" id="CAJNOE010005473">
    <property type="protein sequence ID" value="CAF1519378.1"/>
    <property type="molecule type" value="Genomic_DNA"/>
</dbReference>
<feature type="region of interest" description="Disordered" evidence="1">
    <location>
        <begin position="1"/>
        <end position="23"/>
    </location>
</feature>
<dbReference type="AlphaFoldDB" id="A0A815UG38"/>